<gene>
    <name evidence="1" type="ORF">ACFOW9_03505</name>
</gene>
<proteinExistence type="predicted"/>
<sequence>MSTSRAVGTVPVAFPRVATGVGKDEDQARTRGFTQGHAAGYTAGLRHAAQETGELRRELTTRHAALEEELRSTTTVELAAVVRAASALAQASLPVLADAEQTLMECALALAGAVVHREVYDAGSSARVALARALAGLDANQESGDGPHEGIRVRMNPVDAQALEAAARRTSSTGVLANSKEHDPDVDSLTPVEPVSLAGLVIVPDAALAPGDSVAEYPDGFLDARITSALERARRALLGESI</sequence>
<accession>A0ABV8QY71</accession>
<keyword evidence="2" id="KW-1185">Reference proteome</keyword>
<protein>
    <recommendedName>
        <fullName evidence="3">Flagellar assembly protein FliH/Type III secretion system HrpE domain-containing protein</fullName>
    </recommendedName>
</protein>
<dbReference type="Proteomes" id="UP001595773">
    <property type="component" value="Unassembled WGS sequence"/>
</dbReference>
<name>A0ABV8QY71_9MICC</name>
<evidence type="ECO:0000313" key="1">
    <source>
        <dbReference type="EMBL" id="MFC4264662.1"/>
    </source>
</evidence>
<reference evidence="2" key="1">
    <citation type="journal article" date="2019" name="Int. J. Syst. Evol. Microbiol.">
        <title>The Global Catalogue of Microorganisms (GCM) 10K type strain sequencing project: providing services to taxonomists for standard genome sequencing and annotation.</title>
        <authorList>
            <consortium name="The Broad Institute Genomics Platform"/>
            <consortium name="The Broad Institute Genome Sequencing Center for Infectious Disease"/>
            <person name="Wu L."/>
            <person name="Ma J."/>
        </authorList>
    </citation>
    <scope>NUCLEOTIDE SEQUENCE [LARGE SCALE GENOMIC DNA]</scope>
    <source>
        <strain evidence="2">CGMCC 1.10698</strain>
    </source>
</reference>
<dbReference type="EMBL" id="JBHSCQ010000005">
    <property type="protein sequence ID" value="MFC4264662.1"/>
    <property type="molecule type" value="Genomic_DNA"/>
</dbReference>
<comment type="caution">
    <text evidence="1">The sequence shown here is derived from an EMBL/GenBank/DDBJ whole genome shotgun (WGS) entry which is preliminary data.</text>
</comment>
<evidence type="ECO:0000313" key="2">
    <source>
        <dbReference type="Proteomes" id="UP001595773"/>
    </source>
</evidence>
<dbReference type="RefSeq" id="WP_230066288.1">
    <property type="nucleotide sequence ID" value="NZ_BAABLL010000019.1"/>
</dbReference>
<evidence type="ECO:0008006" key="3">
    <source>
        <dbReference type="Google" id="ProtNLM"/>
    </source>
</evidence>
<organism evidence="1 2">
    <name type="scientific">Arthrobacter cryoconiti</name>
    <dbReference type="NCBI Taxonomy" id="748907"/>
    <lineage>
        <taxon>Bacteria</taxon>
        <taxon>Bacillati</taxon>
        <taxon>Actinomycetota</taxon>
        <taxon>Actinomycetes</taxon>
        <taxon>Micrococcales</taxon>
        <taxon>Micrococcaceae</taxon>
        <taxon>Arthrobacter</taxon>
    </lineage>
</organism>